<feature type="region of interest" description="Disordered" evidence="1">
    <location>
        <begin position="29"/>
        <end position="49"/>
    </location>
</feature>
<dbReference type="Proteomes" id="UP000660262">
    <property type="component" value="Unassembled WGS sequence"/>
</dbReference>
<dbReference type="AlphaFoldDB" id="A0A830HYE7"/>
<accession>A0A830HYE7</accession>
<comment type="caution">
    <text evidence="2">The sequence shown here is derived from an EMBL/GenBank/DDBJ whole genome shotgun (WGS) entry which is preliminary data.</text>
</comment>
<keyword evidence="3" id="KW-1185">Reference proteome</keyword>
<proteinExistence type="predicted"/>
<evidence type="ECO:0008006" key="4">
    <source>
        <dbReference type="Google" id="ProtNLM"/>
    </source>
</evidence>
<dbReference type="InterPro" id="IPR016162">
    <property type="entry name" value="Ald_DH_N"/>
</dbReference>
<name>A0A830HYE7_9CHLO</name>
<dbReference type="OrthoDB" id="40137at2759"/>
<evidence type="ECO:0000256" key="1">
    <source>
        <dbReference type="SAM" id="MobiDB-lite"/>
    </source>
</evidence>
<dbReference type="GO" id="GO:0016491">
    <property type="term" value="F:oxidoreductase activity"/>
    <property type="evidence" value="ECO:0007669"/>
    <property type="project" value="InterPro"/>
</dbReference>
<dbReference type="SUPFAM" id="SSF53720">
    <property type="entry name" value="ALDH-like"/>
    <property type="match status" value="1"/>
</dbReference>
<evidence type="ECO:0000313" key="2">
    <source>
        <dbReference type="EMBL" id="GHP10840.1"/>
    </source>
</evidence>
<gene>
    <name evidence="2" type="ORF">PPROV_000957100</name>
</gene>
<sequence>MVLEFLSGSVIQPLAHAGNHFFRNLATPEPQHYTRPRPLPHQPETRDDRQHMELDDLAKKAPVWAAMPPREKAAILRKCIDELEFIAYEGAVAACQLKGCVNGSAGEETLGWACAIGMIRELCDSLEAADGPGKLKLEGGELPAVEPFPNTEHKNGKRVKVFPRGMYEHMVFGGMRGELWLNPEAASPPSRAKTLAENKSGGVAVVLGAGNQVASVFSDIMHLLVNENHVVLCKFHQINDCVGPYLERGLEALRDAGFLFVSYGDVGKAQKALNHPAVTKWHLTGSCATYNCLVWGKPTAPPRSAGTKPSLPPRIKAVTGELGCVTPYIVVPWDYEPEELEYAAKMLASSLTHNSSHNCLALEVLVTCKSWPQREQFLEAMRKALDDAPPRTAWYTGSKEKYNNFTKSALEHLTSSVEGSKLTWHGGSADRRLVIKKDMSDDDIDMNDPDAAEKLMGKWTADDDLFGPIEMQLPWQFASGATPEAARKMDVLDNENWCGCMTEVALDCCSEKDRVKRCAKFVEAAARFCNDELWGTLSCALVVPPGVQRNSKARASVETCVATLRYGTVCINCPTFVGFGITKLTWGAFAAGQWRKRGSDENTDYDIRSGNCWSHNTMMIDDVQKSVLRAPFRIHPHAIWLEDNRNLENTSQELVKHMGRNSIGSFYSTLVRALKG</sequence>
<organism evidence="2 3">
    <name type="scientific">Pycnococcus provasolii</name>
    <dbReference type="NCBI Taxonomy" id="41880"/>
    <lineage>
        <taxon>Eukaryota</taxon>
        <taxon>Viridiplantae</taxon>
        <taxon>Chlorophyta</taxon>
        <taxon>Pseudoscourfieldiophyceae</taxon>
        <taxon>Pseudoscourfieldiales</taxon>
        <taxon>Pycnococcaceae</taxon>
        <taxon>Pycnococcus</taxon>
    </lineage>
</organism>
<dbReference type="InterPro" id="IPR016161">
    <property type="entry name" value="Ald_DH/histidinol_DH"/>
</dbReference>
<dbReference type="EMBL" id="BNJQ01000031">
    <property type="protein sequence ID" value="GHP10840.1"/>
    <property type="molecule type" value="Genomic_DNA"/>
</dbReference>
<protein>
    <recommendedName>
        <fullName evidence="4">Aldehyde dehydrogenase domain-containing protein</fullName>
    </recommendedName>
</protein>
<dbReference type="Gene3D" id="3.40.605.10">
    <property type="entry name" value="Aldehyde Dehydrogenase, Chain A, domain 1"/>
    <property type="match status" value="1"/>
</dbReference>
<reference evidence="2" key="1">
    <citation type="submission" date="2020-10" db="EMBL/GenBank/DDBJ databases">
        <title>Unveiling of a novel bifunctional photoreceptor, Dualchrome1, isolated from a cosmopolitan green alga.</title>
        <authorList>
            <person name="Suzuki S."/>
            <person name="Kawachi M."/>
        </authorList>
    </citation>
    <scope>NUCLEOTIDE SEQUENCE</scope>
    <source>
        <strain evidence="2">NIES 2893</strain>
    </source>
</reference>
<evidence type="ECO:0000313" key="3">
    <source>
        <dbReference type="Proteomes" id="UP000660262"/>
    </source>
</evidence>